<protein>
    <submittedName>
        <fullName evidence="1">DNA repair protein RecO</fullName>
    </submittedName>
</protein>
<sequence>EYVDRLLRLPLFLTTPTAHVAPDDIADGLTLTGYFMEERLFGGLNRGMPPERTRLVGRILKSRQS</sequence>
<dbReference type="Proteomes" id="UP000263957">
    <property type="component" value="Unassembled WGS sequence"/>
</dbReference>
<proteinExistence type="predicted"/>
<reference evidence="1 2" key="1">
    <citation type="journal article" date="2018" name="Nat. Biotechnol.">
        <title>A standardized bacterial taxonomy based on genome phylogeny substantially revises the tree of life.</title>
        <authorList>
            <person name="Parks D.H."/>
            <person name="Chuvochina M."/>
            <person name="Waite D.W."/>
            <person name="Rinke C."/>
            <person name="Skarshewski A."/>
            <person name="Chaumeil P.A."/>
            <person name="Hugenholtz P."/>
        </authorList>
    </citation>
    <scope>NUCLEOTIDE SEQUENCE [LARGE SCALE GENOMIC DNA]</scope>
    <source>
        <strain evidence="1">UBA10378</strain>
    </source>
</reference>
<organism evidence="1 2">
    <name type="scientific">Hyphomonas atlantica</name>
    <dbReference type="NCBI Taxonomy" id="1280948"/>
    <lineage>
        <taxon>Bacteria</taxon>
        <taxon>Pseudomonadati</taxon>
        <taxon>Pseudomonadota</taxon>
        <taxon>Alphaproteobacteria</taxon>
        <taxon>Hyphomonadales</taxon>
        <taxon>Hyphomonadaceae</taxon>
        <taxon>Hyphomonas</taxon>
    </lineage>
</organism>
<name>A0A356W5F7_9PROT</name>
<accession>A0A356W5F7</accession>
<dbReference type="AlphaFoldDB" id="A0A356W5F7"/>
<dbReference type="EMBL" id="DOGS01000104">
    <property type="protein sequence ID" value="HBQ48255.1"/>
    <property type="molecule type" value="Genomic_DNA"/>
</dbReference>
<evidence type="ECO:0000313" key="2">
    <source>
        <dbReference type="Proteomes" id="UP000263957"/>
    </source>
</evidence>
<gene>
    <name evidence="1" type="ORF">DD728_05120</name>
</gene>
<feature type="non-terminal residue" evidence="1">
    <location>
        <position position="1"/>
    </location>
</feature>
<evidence type="ECO:0000313" key="1">
    <source>
        <dbReference type="EMBL" id="HBQ48255.1"/>
    </source>
</evidence>
<comment type="caution">
    <text evidence="1">The sequence shown here is derived from an EMBL/GenBank/DDBJ whole genome shotgun (WGS) entry which is preliminary data.</text>
</comment>